<protein>
    <submittedName>
        <fullName evidence="1">Uncharacterized protein</fullName>
    </submittedName>
</protein>
<gene>
    <name evidence="1" type="ORF">METZ01_LOCUS324245</name>
</gene>
<dbReference type="EMBL" id="UINC01106610">
    <property type="protein sequence ID" value="SVC71391.1"/>
    <property type="molecule type" value="Genomic_DNA"/>
</dbReference>
<proteinExistence type="predicted"/>
<sequence>MIIRQLLILMLGLVAVSRASAEEVFTLDVDNDGVATVPSPLAKLSPSTYGVDEYWGQIVDFEQDVFFGSDIGQEARAGFSSTLNFVIDFYGNYGPTEWWIVGNDQSAIDQLASLYADRRQERNQLDEYDGVGDYEVTLRNIKESFGRYVGVTNAGLNGSRENGYHLLMVSEGILTGGGGQPTSLVVENPNLSMDTVAHEYTHVVQSALLFNKESFCEPDNCYRVGWGPTFFAEGSAVYYGEYIPRKLLVDGEIIVWGNLNQGLKSSMQNIMDRIQNSLANCPNFDVNEIDYSTRDSCSPY</sequence>
<evidence type="ECO:0000313" key="1">
    <source>
        <dbReference type="EMBL" id="SVC71391.1"/>
    </source>
</evidence>
<organism evidence="1">
    <name type="scientific">marine metagenome</name>
    <dbReference type="NCBI Taxonomy" id="408172"/>
    <lineage>
        <taxon>unclassified sequences</taxon>
        <taxon>metagenomes</taxon>
        <taxon>ecological metagenomes</taxon>
    </lineage>
</organism>
<accession>A0A382PHJ7</accession>
<reference evidence="1" key="1">
    <citation type="submission" date="2018-05" db="EMBL/GenBank/DDBJ databases">
        <authorList>
            <person name="Lanie J.A."/>
            <person name="Ng W.-L."/>
            <person name="Kazmierczak K.M."/>
            <person name="Andrzejewski T.M."/>
            <person name="Davidsen T.M."/>
            <person name="Wayne K.J."/>
            <person name="Tettelin H."/>
            <person name="Glass J.I."/>
            <person name="Rusch D."/>
            <person name="Podicherti R."/>
            <person name="Tsui H.-C.T."/>
            <person name="Winkler M.E."/>
        </authorList>
    </citation>
    <scope>NUCLEOTIDE SEQUENCE</scope>
</reference>
<dbReference type="AlphaFoldDB" id="A0A382PHJ7"/>
<name>A0A382PHJ7_9ZZZZ</name>
<feature type="non-terminal residue" evidence="1">
    <location>
        <position position="300"/>
    </location>
</feature>